<sequence length="148" mass="17158">MSLVTHMLIHYPEVQEKVQEELLSVLRPEETITYSSIQNLPYMTSVIQETLRLYPPAFAFLPENKSRINTMAMQAFGNGPRNCIGMRFAYMELRYTFAHILRKYRLEKTENSEKDPPSIDMNPLVLKIKGGVRVRAVPLRFAAHSKTR</sequence>
<proteinExistence type="inferred from homology"/>
<evidence type="ECO:0000256" key="11">
    <source>
        <dbReference type="ARBA" id="ARBA00023033"/>
    </source>
</evidence>
<dbReference type="PRINTS" id="PR00385">
    <property type="entry name" value="P450"/>
</dbReference>
<evidence type="ECO:0000256" key="13">
    <source>
        <dbReference type="RuleBase" id="RU000461"/>
    </source>
</evidence>
<reference evidence="14 15" key="1">
    <citation type="journal article" date="2023" name="Arcadia Sci">
        <title>De novo assembly of a long-read Amblyomma americanum tick genome.</title>
        <authorList>
            <person name="Chou S."/>
            <person name="Poskanzer K.E."/>
            <person name="Rollins M."/>
            <person name="Thuy-Boun P.S."/>
        </authorList>
    </citation>
    <scope>NUCLEOTIDE SEQUENCE [LARGE SCALE GENOMIC DNA]</scope>
    <source>
        <strain evidence="14">F_SG_1</strain>
        <tissue evidence="14">Salivary glands</tissue>
    </source>
</reference>
<dbReference type="EMBL" id="JARKHS020027192">
    <property type="protein sequence ID" value="KAK8765642.1"/>
    <property type="molecule type" value="Genomic_DNA"/>
</dbReference>
<evidence type="ECO:0000256" key="12">
    <source>
        <dbReference type="ARBA" id="ARBA00023136"/>
    </source>
</evidence>
<comment type="cofactor">
    <cofactor evidence="1">
        <name>heme</name>
        <dbReference type="ChEBI" id="CHEBI:30413"/>
    </cofactor>
</comment>
<dbReference type="GO" id="GO:0004497">
    <property type="term" value="F:monooxygenase activity"/>
    <property type="evidence" value="ECO:0007669"/>
    <property type="project" value="UniProtKB-KW"/>
</dbReference>
<dbReference type="GO" id="GO:0005789">
    <property type="term" value="C:endoplasmic reticulum membrane"/>
    <property type="evidence" value="ECO:0007669"/>
    <property type="project" value="UniProtKB-SubCell"/>
</dbReference>
<name>A0AAQ4DT52_AMBAM</name>
<keyword evidence="8" id="KW-0492">Microsome</keyword>
<dbReference type="InterPro" id="IPR017972">
    <property type="entry name" value="Cyt_P450_CS"/>
</dbReference>
<dbReference type="InterPro" id="IPR050476">
    <property type="entry name" value="Insect_CytP450_Detox"/>
</dbReference>
<organism evidence="14 15">
    <name type="scientific">Amblyomma americanum</name>
    <name type="common">Lone star tick</name>
    <dbReference type="NCBI Taxonomy" id="6943"/>
    <lineage>
        <taxon>Eukaryota</taxon>
        <taxon>Metazoa</taxon>
        <taxon>Ecdysozoa</taxon>
        <taxon>Arthropoda</taxon>
        <taxon>Chelicerata</taxon>
        <taxon>Arachnida</taxon>
        <taxon>Acari</taxon>
        <taxon>Parasitiformes</taxon>
        <taxon>Ixodida</taxon>
        <taxon>Ixodoidea</taxon>
        <taxon>Ixodidae</taxon>
        <taxon>Amblyomminae</taxon>
        <taxon>Amblyomma</taxon>
    </lineage>
</organism>
<evidence type="ECO:0000256" key="4">
    <source>
        <dbReference type="ARBA" id="ARBA00010617"/>
    </source>
</evidence>
<evidence type="ECO:0000256" key="3">
    <source>
        <dbReference type="ARBA" id="ARBA00004406"/>
    </source>
</evidence>
<keyword evidence="6 13" id="KW-0479">Metal-binding</keyword>
<accession>A0AAQ4DT52</accession>
<dbReference type="SUPFAM" id="SSF48264">
    <property type="entry name" value="Cytochrome P450"/>
    <property type="match status" value="1"/>
</dbReference>
<dbReference type="PROSITE" id="PS00086">
    <property type="entry name" value="CYTOCHROME_P450"/>
    <property type="match status" value="1"/>
</dbReference>
<evidence type="ECO:0000256" key="9">
    <source>
        <dbReference type="ARBA" id="ARBA00023002"/>
    </source>
</evidence>
<dbReference type="Proteomes" id="UP001321473">
    <property type="component" value="Unassembled WGS sequence"/>
</dbReference>
<dbReference type="AlphaFoldDB" id="A0AAQ4DT52"/>
<evidence type="ECO:0000256" key="8">
    <source>
        <dbReference type="ARBA" id="ARBA00022848"/>
    </source>
</evidence>
<dbReference type="Pfam" id="PF00067">
    <property type="entry name" value="p450"/>
    <property type="match status" value="2"/>
</dbReference>
<keyword evidence="9 13" id="KW-0560">Oxidoreductase</keyword>
<comment type="subcellular location">
    <subcellularLocation>
        <location evidence="3">Endoplasmic reticulum membrane</location>
        <topology evidence="3">Peripheral membrane protein</topology>
    </subcellularLocation>
    <subcellularLocation>
        <location evidence="2">Microsome membrane</location>
        <topology evidence="2">Peripheral membrane protein</topology>
    </subcellularLocation>
</comment>
<evidence type="ECO:0000256" key="2">
    <source>
        <dbReference type="ARBA" id="ARBA00004174"/>
    </source>
</evidence>
<dbReference type="PANTHER" id="PTHR24292:SF102">
    <property type="entry name" value="CYTOCHROME P450 FAMILY-RELATED"/>
    <property type="match status" value="1"/>
</dbReference>
<evidence type="ECO:0000256" key="10">
    <source>
        <dbReference type="ARBA" id="ARBA00023004"/>
    </source>
</evidence>
<evidence type="ECO:0000313" key="14">
    <source>
        <dbReference type="EMBL" id="KAK8765642.1"/>
    </source>
</evidence>
<evidence type="ECO:0000256" key="1">
    <source>
        <dbReference type="ARBA" id="ARBA00001971"/>
    </source>
</evidence>
<gene>
    <name evidence="14" type="ORF">V5799_031749</name>
</gene>
<protein>
    <recommendedName>
        <fullName evidence="16">Cytochrome</fullName>
    </recommendedName>
</protein>
<keyword evidence="11 13" id="KW-0503">Monooxygenase</keyword>
<dbReference type="GO" id="GO:0005506">
    <property type="term" value="F:iron ion binding"/>
    <property type="evidence" value="ECO:0007669"/>
    <property type="project" value="InterPro"/>
</dbReference>
<evidence type="ECO:0000256" key="5">
    <source>
        <dbReference type="ARBA" id="ARBA00022617"/>
    </source>
</evidence>
<evidence type="ECO:0008006" key="16">
    <source>
        <dbReference type="Google" id="ProtNLM"/>
    </source>
</evidence>
<dbReference type="InterPro" id="IPR036396">
    <property type="entry name" value="Cyt_P450_sf"/>
</dbReference>
<dbReference type="PRINTS" id="PR00463">
    <property type="entry name" value="EP450I"/>
</dbReference>
<keyword evidence="7" id="KW-0256">Endoplasmic reticulum</keyword>
<comment type="similarity">
    <text evidence="4 13">Belongs to the cytochrome P450 family.</text>
</comment>
<dbReference type="Gene3D" id="1.10.630.10">
    <property type="entry name" value="Cytochrome P450"/>
    <property type="match status" value="2"/>
</dbReference>
<dbReference type="GO" id="GO:0016705">
    <property type="term" value="F:oxidoreductase activity, acting on paired donors, with incorporation or reduction of molecular oxygen"/>
    <property type="evidence" value="ECO:0007669"/>
    <property type="project" value="InterPro"/>
</dbReference>
<dbReference type="InterPro" id="IPR002401">
    <property type="entry name" value="Cyt_P450_E_grp-I"/>
</dbReference>
<dbReference type="InterPro" id="IPR001128">
    <property type="entry name" value="Cyt_P450"/>
</dbReference>
<comment type="caution">
    <text evidence="14">The sequence shown here is derived from an EMBL/GenBank/DDBJ whole genome shotgun (WGS) entry which is preliminary data.</text>
</comment>
<keyword evidence="12" id="KW-0472">Membrane</keyword>
<dbReference type="PANTHER" id="PTHR24292">
    <property type="entry name" value="CYTOCHROME P450"/>
    <property type="match status" value="1"/>
</dbReference>
<keyword evidence="10 13" id="KW-0408">Iron</keyword>
<evidence type="ECO:0000256" key="6">
    <source>
        <dbReference type="ARBA" id="ARBA00022723"/>
    </source>
</evidence>
<evidence type="ECO:0000313" key="15">
    <source>
        <dbReference type="Proteomes" id="UP001321473"/>
    </source>
</evidence>
<keyword evidence="5 13" id="KW-0349">Heme</keyword>
<dbReference type="GO" id="GO:0020037">
    <property type="term" value="F:heme binding"/>
    <property type="evidence" value="ECO:0007669"/>
    <property type="project" value="InterPro"/>
</dbReference>
<keyword evidence="15" id="KW-1185">Reference proteome</keyword>
<evidence type="ECO:0000256" key="7">
    <source>
        <dbReference type="ARBA" id="ARBA00022824"/>
    </source>
</evidence>